<dbReference type="GeneID" id="54356820"/>
<dbReference type="AlphaFoldDB" id="A0A6J3LSI0"/>
<gene>
    <name evidence="3" type="ORF">K489DRAFT_127949</name>
</gene>
<proteinExistence type="predicted"/>
<evidence type="ECO:0000256" key="1">
    <source>
        <dbReference type="SAM" id="Phobius"/>
    </source>
</evidence>
<reference evidence="3" key="3">
    <citation type="submission" date="2025-08" db="UniProtKB">
        <authorList>
            <consortium name="RefSeq"/>
        </authorList>
    </citation>
    <scope>IDENTIFICATION</scope>
    <source>
        <strain evidence="3">CBS 342.82</strain>
    </source>
</reference>
<keyword evidence="1" id="KW-1133">Transmembrane helix</keyword>
<keyword evidence="2" id="KW-1185">Reference proteome</keyword>
<accession>A0A6J3LSI0</accession>
<evidence type="ECO:0000313" key="2">
    <source>
        <dbReference type="Proteomes" id="UP000504637"/>
    </source>
</evidence>
<keyword evidence="1" id="KW-0472">Membrane</keyword>
<organism evidence="3">
    <name type="scientific">Dissoconium aciculare CBS 342.82</name>
    <dbReference type="NCBI Taxonomy" id="1314786"/>
    <lineage>
        <taxon>Eukaryota</taxon>
        <taxon>Fungi</taxon>
        <taxon>Dikarya</taxon>
        <taxon>Ascomycota</taxon>
        <taxon>Pezizomycotina</taxon>
        <taxon>Dothideomycetes</taxon>
        <taxon>Dothideomycetidae</taxon>
        <taxon>Mycosphaerellales</taxon>
        <taxon>Dissoconiaceae</taxon>
        <taxon>Dissoconium</taxon>
    </lineage>
</organism>
<sequence length="138" mass="15493">MFSSRFSFIFTCDSRCNIVCCNVVVLNLVSFKNPTSVVDRRLHFLHPLQFSNILLVALLYALSASCICLFTGRLVLFDPEHSRSCPWRSRCNDAIAESCSAFVLASAPHLAPRRMWFSTSRATACGFHTSCALYSKSR</sequence>
<dbReference type="Proteomes" id="UP000504637">
    <property type="component" value="Unplaced"/>
</dbReference>
<reference evidence="3" key="2">
    <citation type="submission" date="2020-04" db="EMBL/GenBank/DDBJ databases">
        <authorList>
            <consortium name="NCBI Genome Project"/>
        </authorList>
    </citation>
    <scope>NUCLEOTIDE SEQUENCE</scope>
    <source>
        <strain evidence="3">CBS 342.82</strain>
    </source>
</reference>
<name>A0A6J3LSI0_9PEZI</name>
<keyword evidence="1" id="KW-0812">Transmembrane</keyword>
<dbReference type="RefSeq" id="XP_033455285.1">
    <property type="nucleotide sequence ID" value="XM_033599021.1"/>
</dbReference>
<reference evidence="3" key="1">
    <citation type="submission" date="2020-01" db="EMBL/GenBank/DDBJ databases">
        <authorList>
            <consortium name="DOE Joint Genome Institute"/>
            <person name="Haridas S."/>
            <person name="Albert R."/>
            <person name="Binder M."/>
            <person name="Bloem J."/>
            <person name="Labutti K."/>
            <person name="Salamov A."/>
            <person name="Andreopoulos B."/>
            <person name="Baker S.E."/>
            <person name="Barry K."/>
            <person name="Bills G."/>
            <person name="Bluhm B.H."/>
            <person name="Cannon C."/>
            <person name="Castanera R."/>
            <person name="Culley D.E."/>
            <person name="Daum C."/>
            <person name="Ezra D."/>
            <person name="Gonzalez J.B."/>
            <person name="Henrissat B."/>
            <person name="Kuo A."/>
            <person name="Liang C."/>
            <person name="Lipzen A."/>
            <person name="Lutzoni F."/>
            <person name="Magnuson J."/>
            <person name="Mondo S."/>
            <person name="Nolan M."/>
            <person name="Ohm R."/>
            <person name="Pangilinan J."/>
            <person name="Park H.-J."/>
            <person name="Ramirez L."/>
            <person name="Alfaro M."/>
            <person name="Sun H."/>
            <person name="Tritt A."/>
            <person name="Yoshinaga Y."/>
            <person name="Zwiers L.-H."/>
            <person name="Turgeon B.G."/>
            <person name="Goodwin S.B."/>
            <person name="Spatafora J.W."/>
            <person name="Crous P.W."/>
            <person name="Grigoriev I.V."/>
        </authorList>
    </citation>
    <scope>NUCLEOTIDE SEQUENCE</scope>
    <source>
        <strain evidence="3">CBS 342.82</strain>
    </source>
</reference>
<evidence type="ECO:0000313" key="3">
    <source>
        <dbReference type="RefSeq" id="XP_033455285.1"/>
    </source>
</evidence>
<feature type="transmembrane region" description="Helical" evidence="1">
    <location>
        <begin position="53"/>
        <end position="76"/>
    </location>
</feature>
<protein>
    <submittedName>
        <fullName evidence="3">Uncharacterized protein</fullName>
    </submittedName>
</protein>